<dbReference type="Proteomes" id="UP000051401">
    <property type="component" value="Unassembled WGS sequence"/>
</dbReference>
<keyword evidence="1" id="KW-0812">Transmembrane</keyword>
<dbReference type="EMBL" id="LAXI01000033">
    <property type="protein sequence ID" value="KRS14168.1"/>
    <property type="molecule type" value="Genomic_DNA"/>
</dbReference>
<evidence type="ECO:0000313" key="3">
    <source>
        <dbReference type="EMBL" id="QEW24745.1"/>
    </source>
</evidence>
<proteinExistence type="predicted"/>
<feature type="transmembrane region" description="Helical" evidence="1">
    <location>
        <begin position="33"/>
        <end position="51"/>
    </location>
</feature>
<dbReference type="KEGG" id="rid:RIdsm_00528"/>
<evidence type="ECO:0000313" key="2">
    <source>
        <dbReference type="EMBL" id="KRS14168.1"/>
    </source>
</evidence>
<dbReference type="STRING" id="540747.SAMN04488031_12045"/>
<dbReference type="OrthoDB" id="7725897at2"/>
<reference evidence="3 5" key="2">
    <citation type="submission" date="2018-08" db="EMBL/GenBank/DDBJ databases">
        <title>Genetic Globetrotter - A new plasmid hitch-hiking vast phylogenetic and geographic distances.</title>
        <authorList>
            <person name="Vollmers J."/>
            <person name="Petersen J."/>
        </authorList>
    </citation>
    <scope>NUCLEOTIDE SEQUENCE [LARGE SCALE GENOMIC DNA]</scope>
    <source>
        <strain evidence="3 5">DSM 26383</strain>
    </source>
</reference>
<sequence>MTAVSLIRYAVVFLAVAIGVALIVGVLNAQVDSALGSSAQLMVPAMIGAVVEGQQFARREKRRPKGAEAWNFTWAATGIAVVLNLALAYGGGAWLPEFAKLAVAPMGSRQFLILLGLYAGGYLICNRVFLGIAAGNQLSLMRSKGEIE</sequence>
<dbReference type="PATRIC" id="fig|540747.5.peg.4134"/>
<gene>
    <name evidence="3" type="ORF">RIdsm_00528</name>
    <name evidence="2" type="ORF">XM52_26840</name>
</gene>
<reference evidence="2 4" key="1">
    <citation type="submission" date="2015-04" db="EMBL/GenBank/DDBJ databases">
        <title>The draft genome sequence of Roseovarius indicus B108T.</title>
        <authorList>
            <person name="Li G."/>
            <person name="Lai Q."/>
            <person name="Shao Z."/>
            <person name="Yan P."/>
        </authorList>
    </citation>
    <scope>NUCLEOTIDE SEQUENCE [LARGE SCALE GENOMIC DNA]</scope>
    <source>
        <strain evidence="2 4">B108</strain>
    </source>
</reference>
<dbReference type="AlphaFoldDB" id="A0A0T5NZ62"/>
<name>A0A0T5NZ62_9RHOB</name>
<protein>
    <submittedName>
        <fullName evidence="2">Uncharacterized protein</fullName>
    </submittedName>
</protein>
<evidence type="ECO:0000256" key="1">
    <source>
        <dbReference type="SAM" id="Phobius"/>
    </source>
</evidence>
<evidence type="ECO:0000313" key="5">
    <source>
        <dbReference type="Proteomes" id="UP000325785"/>
    </source>
</evidence>
<dbReference type="EMBL" id="CP031598">
    <property type="protein sequence ID" value="QEW24745.1"/>
    <property type="molecule type" value="Genomic_DNA"/>
</dbReference>
<dbReference type="RefSeq" id="WP_057821423.1">
    <property type="nucleotide sequence ID" value="NZ_CAXRJZ010000086.1"/>
</dbReference>
<dbReference type="Proteomes" id="UP000325785">
    <property type="component" value="Chromosome"/>
</dbReference>
<evidence type="ECO:0000313" key="4">
    <source>
        <dbReference type="Proteomes" id="UP000051401"/>
    </source>
</evidence>
<keyword evidence="4" id="KW-1185">Reference proteome</keyword>
<feature type="transmembrane region" description="Helical" evidence="1">
    <location>
        <begin position="7"/>
        <end position="27"/>
    </location>
</feature>
<dbReference type="InterPro" id="IPR047730">
    <property type="entry name" value="ABZJ_00895-like"/>
</dbReference>
<keyword evidence="1" id="KW-0472">Membrane</keyword>
<feature type="transmembrane region" description="Helical" evidence="1">
    <location>
        <begin position="72"/>
        <end position="91"/>
    </location>
</feature>
<dbReference type="NCBIfam" id="NF038216">
    <property type="entry name" value="ABZJ_00895_fam"/>
    <property type="match status" value="1"/>
</dbReference>
<organism evidence="2 4">
    <name type="scientific">Roseovarius indicus</name>
    <dbReference type="NCBI Taxonomy" id="540747"/>
    <lineage>
        <taxon>Bacteria</taxon>
        <taxon>Pseudomonadati</taxon>
        <taxon>Pseudomonadota</taxon>
        <taxon>Alphaproteobacteria</taxon>
        <taxon>Rhodobacterales</taxon>
        <taxon>Roseobacteraceae</taxon>
        <taxon>Roseovarius</taxon>
    </lineage>
</organism>
<feature type="transmembrane region" description="Helical" evidence="1">
    <location>
        <begin position="111"/>
        <end position="134"/>
    </location>
</feature>
<keyword evidence="1" id="KW-1133">Transmembrane helix</keyword>
<accession>A0A0T5NZ62</accession>